<dbReference type="Proteomes" id="UP001431209">
    <property type="component" value="Unassembled WGS sequence"/>
</dbReference>
<proteinExistence type="predicted"/>
<comment type="caution">
    <text evidence="2">The sequence shown here is derived from an EMBL/GenBank/DDBJ whole genome shotgun (WGS) entry which is preliminary data.</text>
</comment>
<evidence type="ECO:0000256" key="1">
    <source>
        <dbReference type="SAM" id="MobiDB-lite"/>
    </source>
</evidence>
<dbReference type="EMBL" id="JAOPGA020000950">
    <property type="protein sequence ID" value="KAL0483353.1"/>
    <property type="molecule type" value="Genomic_DNA"/>
</dbReference>
<reference evidence="2 3" key="1">
    <citation type="submission" date="2024-03" db="EMBL/GenBank/DDBJ databases">
        <title>The Acrasis kona genome and developmental transcriptomes reveal deep origins of eukaryotic multicellular pathways.</title>
        <authorList>
            <person name="Sheikh S."/>
            <person name="Fu C.-J."/>
            <person name="Brown M.W."/>
            <person name="Baldauf S.L."/>
        </authorList>
    </citation>
    <scope>NUCLEOTIDE SEQUENCE [LARGE SCALE GENOMIC DNA]</scope>
    <source>
        <strain evidence="2 3">ATCC MYA-3509</strain>
    </source>
</reference>
<feature type="compositionally biased region" description="Polar residues" evidence="1">
    <location>
        <begin position="151"/>
        <end position="164"/>
    </location>
</feature>
<feature type="compositionally biased region" description="Basic residues" evidence="1">
    <location>
        <begin position="260"/>
        <end position="280"/>
    </location>
</feature>
<feature type="compositionally biased region" description="Basic and acidic residues" evidence="1">
    <location>
        <begin position="39"/>
        <end position="55"/>
    </location>
</feature>
<gene>
    <name evidence="2" type="ORF">AKO1_014651</name>
</gene>
<name>A0AAW2Z2X3_9EUKA</name>
<feature type="compositionally biased region" description="Low complexity" evidence="1">
    <location>
        <begin position="56"/>
        <end position="70"/>
    </location>
</feature>
<feature type="region of interest" description="Disordered" evidence="1">
    <location>
        <begin position="151"/>
        <end position="183"/>
    </location>
</feature>
<feature type="region of interest" description="Disordered" evidence="1">
    <location>
        <begin position="249"/>
        <end position="287"/>
    </location>
</feature>
<accession>A0AAW2Z2X3</accession>
<organism evidence="2 3">
    <name type="scientific">Acrasis kona</name>
    <dbReference type="NCBI Taxonomy" id="1008807"/>
    <lineage>
        <taxon>Eukaryota</taxon>
        <taxon>Discoba</taxon>
        <taxon>Heterolobosea</taxon>
        <taxon>Tetramitia</taxon>
        <taxon>Eutetramitia</taxon>
        <taxon>Acrasidae</taxon>
        <taxon>Acrasis</taxon>
    </lineage>
</organism>
<keyword evidence="3" id="KW-1185">Reference proteome</keyword>
<evidence type="ECO:0000313" key="2">
    <source>
        <dbReference type="EMBL" id="KAL0483353.1"/>
    </source>
</evidence>
<feature type="region of interest" description="Disordered" evidence="1">
    <location>
        <begin position="27"/>
        <end position="71"/>
    </location>
</feature>
<dbReference type="AlphaFoldDB" id="A0AAW2Z2X3"/>
<evidence type="ECO:0000313" key="3">
    <source>
        <dbReference type="Proteomes" id="UP001431209"/>
    </source>
</evidence>
<sequence>MNNPTEANDSYTESIIGLLEYMEAAEKKAPPTNVVSETVKPKPVERKHREVKKEQPATQQVPQQNTPPTTMNNFVDPEGVENIIKMLATSNGQIYQSVLQNQQPIIIQTSGIDSTNSQQQVEMIQNDLIMQGIDMNRPLIILNVEQNTPQQSVAAGPSTSTHCNNEGLHKRRRDVEMTDTKRTKVSDTLTLRRGSVPAGSLYKDTSPVDHLQPFASKHDFYETVPMRDEDFISKFLDDSDIPSPLTDYTFGVPTSSSSVKTKKVKPPKAPKSTKTKRPRKDKSQPLIDVFALTSKRRASTGCI</sequence>
<feature type="compositionally biased region" description="Basic and acidic residues" evidence="1">
    <location>
        <begin position="173"/>
        <end position="183"/>
    </location>
</feature>
<protein>
    <submittedName>
        <fullName evidence="2">DNA repair protein RecO</fullName>
    </submittedName>
</protein>